<dbReference type="OrthoDB" id="9809047at2"/>
<dbReference type="PANTHER" id="PTHR33705">
    <property type="entry name" value="PHOSPHOCARRIER PROTEIN HPR"/>
    <property type="match status" value="1"/>
</dbReference>
<dbReference type="Proteomes" id="UP000244450">
    <property type="component" value="Unassembled WGS sequence"/>
</dbReference>
<dbReference type="Gene3D" id="3.30.1340.10">
    <property type="entry name" value="HPr-like"/>
    <property type="match status" value="1"/>
</dbReference>
<evidence type="ECO:0000256" key="7">
    <source>
        <dbReference type="ARBA" id="ARBA00022683"/>
    </source>
</evidence>
<sequence>MISKAYVIQAAEGIHARPATALLKLSRNFTSVISLRKDGKTVKLNSMLNILAMATKGGETLTVLVEGEDEQQAAAALDHFFTTELKKL</sequence>
<dbReference type="CDD" id="cd00367">
    <property type="entry name" value="PTS-HPr_like"/>
    <property type="match status" value="1"/>
</dbReference>
<keyword evidence="5" id="KW-0963">Cytoplasm</keyword>
<evidence type="ECO:0000259" key="9">
    <source>
        <dbReference type="PROSITE" id="PS51350"/>
    </source>
</evidence>
<dbReference type="PROSITE" id="PS51350">
    <property type="entry name" value="PTS_HPR_DOM"/>
    <property type="match status" value="1"/>
</dbReference>
<dbReference type="PANTHER" id="PTHR33705:SF1">
    <property type="entry name" value="PHOSPHOCARRIER PROTEIN HPR"/>
    <property type="match status" value="1"/>
</dbReference>
<keyword evidence="6" id="KW-0762">Sugar transport</keyword>
<evidence type="ECO:0000256" key="6">
    <source>
        <dbReference type="ARBA" id="ARBA00022597"/>
    </source>
</evidence>
<protein>
    <recommendedName>
        <fullName evidence="3">Phosphocarrier protein HPr</fullName>
    </recommendedName>
    <alternativeName>
        <fullName evidence="8">Histidine-containing protein</fullName>
    </alternativeName>
</protein>
<evidence type="ECO:0000256" key="1">
    <source>
        <dbReference type="ARBA" id="ARBA00003681"/>
    </source>
</evidence>
<dbReference type="RefSeq" id="WP_108687938.1">
    <property type="nucleotide sequence ID" value="NZ_QCYK01000002.1"/>
</dbReference>
<dbReference type="InterPro" id="IPR002114">
    <property type="entry name" value="PTS_HPr_Ser_P_site"/>
</dbReference>
<dbReference type="PRINTS" id="PR00107">
    <property type="entry name" value="PHOSPHOCPHPR"/>
</dbReference>
<gene>
    <name evidence="10" type="ORF">DCC81_17830</name>
</gene>
<keyword evidence="7" id="KW-0598">Phosphotransferase system</keyword>
<comment type="caution">
    <text evidence="10">The sequence shown here is derived from an EMBL/GenBank/DDBJ whole genome shotgun (WGS) entry which is preliminary data.</text>
</comment>
<dbReference type="PROSITE" id="PS00369">
    <property type="entry name" value="PTS_HPR_HIS"/>
    <property type="match status" value="1"/>
</dbReference>
<evidence type="ECO:0000313" key="10">
    <source>
        <dbReference type="EMBL" id="PUZ26101.1"/>
    </source>
</evidence>
<dbReference type="Pfam" id="PF00381">
    <property type="entry name" value="PTS-HPr"/>
    <property type="match status" value="1"/>
</dbReference>
<dbReference type="InterPro" id="IPR050399">
    <property type="entry name" value="HPr"/>
</dbReference>
<proteinExistence type="predicted"/>
<evidence type="ECO:0000256" key="3">
    <source>
        <dbReference type="ARBA" id="ARBA00020422"/>
    </source>
</evidence>
<feature type="domain" description="HPr" evidence="9">
    <location>
        <begin position="1"/>
        <end position="88"/>
    </location>
</feature>
<keyword evidence="11" id="KW-1185">Reference proteome</keyword>
<dbReference type="InterPro" id="IPR001020">
    <property type="entry name" value="PTS_HPr_His_P_site"/>
</dbReference>
<dbReference type="AlphaFoldDB" id="A0A2T7BII3"/>
<name>A0A2T7BII3_9BACT</name>
<evidence type="ECO:0000313" key="11">
    <source>
        <dbReference type="Proteomes" id="UP000244450"/>
    </source>
</evidence>
<evidence type="ECO:0000256" key="4">
    <source>
        <dbReference type="ARBA" id="ARBA00022448"/>
    </source>
</evidence>
<dbReference type="GO" id="GO:0009401">
    <property type="term" value="P:phosphoenolpyruvate-dependent sugar phosphotransferase system"/>
    <property type="evidence" value="ECO:0007669"/>
    <property type="project" value="UniProtKB-KW"/>
</dbReference>
<dbReference type="EMBL" id="QCYK01000002">
    <property type="protein sequence ID" value="PUZ26101.1"/>
    <property type="molecule type" value="Genomic_DNA"/>
</dbReference>
<organism evidence="10 11">
    <name type="scientific">Chitinophaga parva</name>
    <dbReference type="NCBI Taxonomy" id="2169414"/>
    <lineage>
        <taxon>Bacteria</taxon>
        <taxon>Pseudomonadati</taxon>
        <taxon>Bacteroidota</taxon>
        <taxon>Chitinophagia</taxon>
        <taxon>Chitinophagales</taxon>
        <taxon>Chitinophagaceae</taxon>
        <taxon>Chitinophaga</taxon>
    </lineage>
</organism>
<accession>A0A2T7BII3</accession>
<reference evidence="10 11" key="1">
    <citation type="submission" date="2018-04" db="EMBL/GenBank/DDBJ databases">
        <title>Chitinophaga fuyangensis sp. nov., isolated from soil in a chemical factory.</title>
        <authorList>
            <person name="Chen K."/>
        </authorList>
    </citation>
    <scope>NUCLEOTIDE SEQUENCE [LARGE SCALE GENOMIC DNA]</scope>
    <source>
        <strain evidence="10 11">LY-1</strain>
    </source>
</reference>
<comment type="function">
    <text evidence="1">General (non sugar-specific) component of the phosphoenolpyruvate-dependent sugar phosphotransferase system (sugar PTS). This major carbohydrate active-transport system catalyzes the phosphorylation of incoming sugar substrates concomitantly with their translocation across the cell membrane. The phosphoryl group from phosphoenolpyruvate (PEP) is transferred to the phosphoryl carrier protein HPr by enzyme I. Phospho-HPr then transfers it to the PTS EIIA domain.</text>
</comment>
<dbReference type="InterPro" id="IPR035895">
    <property type="entry name" value="HPr-like_sf"/>
</dbReference>
<evidence type="ECO:0000256" key="2">
    <source>
        <dbReference type="ARBA" id="ARBA00004496"/>
    </source>
</evidence>
<dbReference type="SUPFAM" id="SSF55594">
    <property type="entry name" value="HPr-like"/>
    <property type="match status" value="1"/>
</dbReference>
<evidence type="ECO:0000256" key="8">
    <source>
        <dbReference type="ARBA" id="ARBA00033055"/>
    </source>
</evidence>
<dbReference type="NCBIfam" id="TIGR01003">
    <property type="entry name" value="PTS_HPr_family"/>
    <property type="match status" value="1"/>
</dbReference>
<dbReference type="PROSITE" id="PS00589">
    <property type="entry name" value="PTS_HPR_SER"/>
    <property type="match status" value="1"/>
</dbReference>
<evidence type="ECO:0000256" key="5">
    <source>
        <dbReference type="ARBA" id="ARBA00022490"/>
    </source>
</evidence>
<keyword evidence="4" id="KW-0813">Transport</keyword>
<dbReference type="InterPro" id="IPR000032">
    <property type="entry name" value="HPr-like"/>
</dbReference>
<comment type="subcellular location">
    <subcellularLocation>
        <location evidence="2">Cytoplasm</location>
    </subcellularLocation>
</comment>
<dbReference type="GO" id="GO:0005737">
    <property type="term" value="C:cytoplasm"/>
    <property type="evidence" value="ECO:0007669"/>
    <property type="project" value="UniProtKB-SubCell"/>
</dbReference>